<keyword evidence="5" id="KW-0692">RNA repair</keyword>
<dbReference type="OrthoDB" id="9802323at2"/>
<keyword evidence="3 11" id="KW-0479">Metal-binding</keyword>
<dbReference type="GO" id="GO:0005525">
    <property type="term" value="F:GTP binding"/>
    <property type="evidence" value="ECO:0007669"/>
    <property type="project" value="UniProtKB-KW"/>
</dbReference>
<evidence type="ECO:0000256" key="2">
    <source>
        <dbReference type="ARBA" id="ARBA00022598"/>
    </source>
</evidence>
<evidence type="ECO:0000256" key="11">
    <source>
        <dbReference type="PIRSR" id="PIRSR601233-3"/>
    </source>
</evidence>
<evidence type="ECO:0000313" key="13">
    <source>
        <dbReference type="Proteomes" id="UP000190961"/>
    </source>
</evidence>
<feature type="active site" description="GMP-histidine intermediate" evidence="9">
    <location>
        <position position="396"/>
    </location>
</feature>
<evidence type="ECO:0000256" key="10">
    <source>
        <dbReference type="PIRSR" id="PIRSR601233-2"/>
    </source>
</evidence>
<evidence type="ECO:0000256" key="6">
    <source>
        <dbReference type="ARBA" id="ARBA00023134"/>
    </source>
</evidence>
<dbReference type="GO" id="GO:0006281">
    <property type="term" value="P:DNA repair"/>
    <property type="evidence" value="ECO:0007669"/>
    <property type="project" value="TreeGrafter"/>
</dbReference>
<organism evidence="12 13">
    <name type="scientific">Ohtaekwangia koreensis</name>
    <dbReference type="NCBI Taxonomy" id="688867"/>
    <lineage>
        <taxon>Bacteria</taxon>
        <taxon>Pseudomonadati</taxon>
        <taxon>Bacteroidota</taxon>
        <taxon>Cytophagia</taxon>
        <taxon>Cytophagales</taxon>
        <taxon>Fulvivirgaceae</taxon>
        <taxon>Ohtaekwangia</taxon>
    </lineage>
</organism>
<keyword evidence="13" id="KW-1185">Reference proteome</keyword>
<dbReference type="Gene3D" id="3.90.1860.10">
    <property type="entry name" value="tRNA-splicing ligase RtcB"/>
    <property type="match status" value="1"/>
</dbReference>
<keyword evidence="2 12" id="KW-0436">Ligase</keyword>
<feature type="binding site" evidence="11">
    <location>
        <position position="229"/>
    </location>
    <ligand>
        <name>Mn(2+)</name>
        <dbReference type="ChEBI" id="CHEBI:29035"/>
        <label>1</label>
    </ligand>
</feature>
<name>A0A1T5JFH6_9BACT</name>
<dbReference type="PANTHER" id="PTHR43749">
    <property type="entry name" value="RNA-SPLICING LIGASE RTCB"/>
    <property type="match status" value="1"/>
</dbReference>
<comment type="catalytic activity">
    <reaction evidence="8">
        <text>a 3'-end 3'-phospho-ribonucleotide-RNA + a 5'-end dephospho-ribonucleoside-RNA + GTP = a ribonucleotidyl-ribonucleotide-RNA + GMP + diphosphate</text>
        <dbReference type="Rhea" id="RHEA:68076"/>
        <dbReference type="Rhea" id="RHEA-COMP:10463"/>
        <dbReference type="Rhea" id="RHEA-COMP:13936"/>
        <dbReference type="Rhea" id="RHEA-COMP:17355"/>
        <dbReference type="ChEBI" id="CHEBI:33019"/>
        <dbReference type="ChEBI" id="CHEBI:37565"/>
        <dbReference type="ChEBI" id="CHEBI:58115"/>
        <dbReference type="ChEBI" id="CHEBI:83062"/>
        <dbReference type="ChEBI" id="CHEBI:138284"/>
        <dbReference type="ChEBI" id="CHEBI:173118"/>
        <dbReference type="EC" id="6.5.1.8"/>
    </reaction>
</comment>
<dbReference type="SUPFAM" id="SSF103365">
    <property type="entry name" value="Hypothetical protein PH1602"/>
    <property type="match status" value="1"/>
</dbReference>
<evidence type="ECO:0000256" key="1">
    <source>
        <dbReference type="ARBA" id="ARBA00012726"/>
    </source>
</evidence>
<dbReference type="GO" id="GO:0170057">
    <property type="term" value="F:RNA ligase (GTP) activity"/>
    <property type="evidence" value="ECO:0007669"/>
    <property type="project" value="UniProtKB-EC"/>
</dbReference>
<dbReference type="GO" id="GO:0030145">
    <property type="term" value="F:manganese ion binding"/>
    <property type="evidence" value="ECO:0007669"/>
    <property type="project" value="TreeGrafter"/>
</dbReference>
<accession>A0A1T5JFH6</accession>
<comment type="cofactor">
    <cofactor evidence="11">
        <name>Mn(2+)</name>
        <dbReference type="ChEBI" id="CHEBI:29035"/>
    </cofactor>
    <text evidence="11">Binds 2 manganese ions per subunit.</text>
</comment>
<evidence type="ECO:0000313" key="12">
    <source>
        <dbReference type="EMBL" id="SKC49992.1"/>
    </source>
</evidence>
<dbReference type="STRING" id="688867.SAMN05660236_1040"/>
<dbReference type="InterPro" id="IPR001233">
    <property type="entry name" value="RtcB"/>
</dbReference>
<gene>
    <name evidence="12" type="ORF">SAMN05660236_1040</name>
</gene>
<dbReference type="AlphaFoldDB" id="A0A1T5JFH6"/>
<feature type="binding site" evidence="11">
    <location>
        <position position="339"/>
    </location>
    <ligand>
        <name>Mn(2+)</name>
        <dbReference type="ChEBI" id="CHEBI:29035"/>
        <label>2</label>
    </ligand>
</feature>
<sequence length="469" mass="51716">MGKHKINIKDLQVISFSTDVARSLALNIMNRHFKHTPNEEKLKLIADVLEHPQLYTQHATLSILAHKLLNITSTINIGQAYDLEDDAKHFDVFGNKHIEGNAIRQMEVAMRLPIAVKGALMPDAHQGYGLPIGGVLATHNAVIPYGVGMDIGCRMALSILDLPGSYTEHRAYELKKALQKDTHFGNEGGLEQSQEHDILDHPDFQKTDLLKRLHGKAVRQLGSSGSGNHFVEFGIVELHEGNTLDLPSSRYAAILSHSGSRSLGANIAQHYTNIAMDHCKLPREAKQLAWLTMDSAEGEEYWLSMNLAGEYAKACHERIHHNLVRTLEVKVLKTIDNHHNFAWKEHLADGKEYIVHRKGATPAAQGIYGVIPGSMIAPGFIVRGLGNEASLNSAAHGAGRKMSRQKAKDSTTMGSMKKLLQSEKVLLLGGSPEEAPGAYKDIEAIMNSQHTLVNIEGKFHPKIVRMAKD</sequence>
<feature type="binding site" evidence="10">
    <location>
        <begin position="339"/>
        <end position="340"/>
    </location>
    <ligand>
        <name>GMP</name>
        <dbReference type="ChEBI" id="CHEBI:58115"/>
    </ligand>
</feature>
<evidence type="ECO:0000256" key="8">
    <source>
        <dbReference type="ARBA" id="ARBA00047746"/>
    </source>
</evidence>
<evidence type="ECO:0000256" key="4">
    <source>
        <dbReference type="ARBA" id="ARBA00022741"/>
    </source>
</evidence>
<keyword evidence="6 10" id="KW-0342">GTP-binding</keyword>
<dbReference type="GO" id="GO:0003909">
    <property type="term" value="F:DNA ligase activity"/>
    <property type="evidence" value="ECO:0007669"/>
    <property type="project" value="TreeGrafter"/>
</dbReference>
<dbReference type="InterPro" id="IPR052915">
    <property type="entry name" value="RtcB-like"/>
</dbReference>
<proteinExistence type="predicted"/>
<dbReference type="GO" id="GO:0006396">
    <property type="term" value="P:RNA processing"/>
    <property type="evidence" value="ECO:0007669"/>
    <property type="project" value="InterPro"/>
</dbReference>
<dbReference type="GO" id="GO:0042245">
    <property type="term" value="P:RNA repair"/>
    <property type="evidence" value="ECO:0007669"/>
    <property type="project" value="UniProtKB-KW"/>
</dbReference>
<evidence type="ECO:0000256" key="9">
    <source>
        <dbReference type="PIRSR" id="PIRSR601233-1"/>
    </source>
</evidence>
<dbReference type="InterPro" id="IPR036025">
    <property type="entry name" value="RtcB-like_sf"/>
</dbReference>
<keyword evidence="7 11" id="KW-0464">Manganese</keyword>
<evidence type="ECO:0000256" key="7">
    <source>
        <dbReference type="ARBA" id="ARBA00023211"/>
    </source>
</evidence>
<keyword evidence="4 10" id="KW-0547">Nucleotide-binding</keyword>
<feature type="binding site" evidence="10">
    <location>
        <begin position="396"/>
        <end position="399"/>
    </location>
    <ligand>
        <name>GMP</name>
        <dbReference type="ChEBI" id="CHEBI:58115"/>
    </ligand>
</feature>
<evidence type="ECO:0000256" key="3">
    <source>
        <dbReference type="ARBA" id="ARBA00022723"/>
    </source>
</evidence>
<feature type="binding site" evidence="10">
    <location>
        <begin position="372"/>
        <end position="375"/>
    </location>
    <ligand>
        <name>GMP</name>
        <dbReference type="ChEBI" id="CHEBI:58115"/>
    </ligand>
</feature>
<dbReference type="EMBL" id="FUZU01000001">
    <property type="protein sequence ID" value="SKC49992.1"/>
    <property type="molecule type" value="Genomic_DNA"/>
</dbReference>
<dbReference type="Proteomes" id="UP000190961">
    <property type="component" value="Unassembled WGS sequence"/>
</dbReference>
<feature type="binding site" evidence="10">
    <location>
        <begin position="228"/>
        <end position="232"/>
    </location>
    <ligand>
        <name>GMP</name>
        <dbReference type="ChEBI" id="CHEBI:58115"/>
    </ligand>
</feature>
<dbReference type="RefSeq" id="WP_079685612.1">
    <property type="nucleotide sequence ID" value="NZ_FUZU01000001.1"/>
</dbReference>
<protein>
    <recommendedName>
        <fullName evidence="1">3'-phosphate/5'-hydroxy nucleic acid ligase</fullName>
        <ecNumber evidence="1">6.5.1.8</ecNumber>
    </recommendedName>
</protein>
<dbReference type="PANTHER" id="PTHR43749:SF2">
    <property type="entry name" value="RNA-SPLICING LIGASE RTCB"/>
    <property type="match status" value="1"/>
</dbReference>
<dbReference type="EC" id="6.5.1.8" evidence="1"/>
<reference evidence="12 13" key="1">
    <citation type="submission" date="2017-02" db="EMBL/GenBank/DDBJ databases">
        <authorList>
            <person name="Peterson S.W."/>
        </authorList>
    </citation>
    <scope>NUCLEOTIDE SEQUENCE [LARGE SCALE GENOMIC DNA]</scope>
    <source>
        <strain evidence="12 13">DSM 25262</strain>
    </source>
</reference>
<feature type="binding site" evidence="11">
    <location>
        <position position="150"/>
    </location>
    <ligand>
        <name>Mn(2+)</name>
        <dbReference type="ChEBI" id="CHEBI:29035"/>
        <label>1</label>
    </ligand>
</feature>
<feature type="binding site" evidence="11">
    <location>
        <position position="257"/>
    </location>
    <ligand>
        <name>Mn(2+)</name>
        <dbReference type="ChEBI" id="CHEBI:29035"/>
        <label>2</label>
    </ligand>
</feature>
<dbReference type="Pfam" id="PF01139">
    <property type="entry name" value="RtcB"/>
    <property type="match status" value="1"/>
</dbReference>
<evidence type="ECO:0000256" key="5">
    <source>
        <dbReference type="ARBA" id="ARBA00022800"/>
    </source>
</evidence>